<evidence type="ECO:0008006" key="4">
    <source>
        <dbReference type="Google" id="ProtNLM"/>
    </source>
</evidence>
<reference evidence="2 3" key="1">
    <citation type="submission" date="2023-11" db="EMBL/GenBank/DDBJ databases">
        <title>A Novel Polar Bacteriovorax (B. antarcticus) Isolated from the Biocrust in Antarctica.</title>
        <authorList>
            <person name="Mun W."/>
            <person name="Choi S.Y."/>
            <person name="Mitchell R.J."/>
        </authorList>
    </citation>
    <scope>NUCLEOTIDE SEQUENCE [LARGE SCALE GENOMIC DNA]</scope>
    <source>
        <strain evidence="2 3">PP10</strain>
    </source>
</reference>
<sequence length="268" mass="30615">MSKYLAVALFMMTLVSCARMSQKNPKEMLVNHEDQFNYTDKNGQYSVKISSGLDKTGKIFFTKRVMELPSRQKDKALEQSVVLSSIGSLKKKMMILRPKASQYNVWFDGKKYTSELKINTAKKAIDVKMTSPESQWNGTKQVKFPNSRTLPCFFSQVIECAKVSGFINKASDKQTGTMNLMIIWEGYPYLNETFSDFPNELFSEAQLEFDGKTKQAERRFNLRVGGQSIFYVLNDKDVMTKMFWVSQGITMVSKSSKNAEPEEAGDFE</sequence>
<feature type="chain" id="PRO_5047337894" description="Lipoprotein" evidence="1">
    <location>
        <begin position="21"/>
        <end position="268"/>
    </location>
</feature>
<evidence type="ECO:0000256" key="1">
    <source>
        <dbReference type="SAM" id="SignalP"/>
    </source>
</evidence>
<dbReference type="PROSITE" id="PS51257">
    <property type="entry name" value="PROKAR_LIPOPROTEIN"/>
    <property type="match status" value="1"/>
</dbReference>
<evidence type="ECO:0000313" key="3">
    <source>
        <dbReference type="Proteomes" id="UP001302274"/>
    </source>
</evidence>
<keyword evidence="1" id="KW-0732">Signal</keyword>
<protein>
    <recommendedName>
        <fullName evidence="4">Lipoprotein</fullName>
    </recommendedName>
</protein>
<dbReference type="EMBL" id="JAYGJQ010000001">
    <property type="protein sequence ID" value="MEA9355001.1"/>
    <property type="molecule type" value="Genomic_DNA"/>
</dbReference>
<name>A0ABU5VPN3_9BACT</name>
<gene>
    <name evidence="2" type="ORF">SHI21_02250</name>
</gene>
<evidence type="ECO:0000313" key="2">
    <source>
        <dbReference type="EMBL" id="MEA9355001.1"/>
    </source>
</evidence>
<dbReference type="Proteomes" id="UP001302274">
    <property type="component" value="Unassembled WGS sequence"/>
</dbReference>
<keyword evidence="3" id="KW-1185">Reference proteome</keyword>
<feature type="signal peptide" evidence="1">
    <location>
        <begin position="1"/>
        <end position="20"/>
    </location>
</feature>
<organism evidence="2 3">
    <name type="scientific">Bacteriovorax antarcticus</name>
    <dbReference type="NCBI Taxonomy" id="3088717"/>
    <lineage>
        <taxon>Bacteria</taxon>
        <taxon>Pseudomonadati</taxon>
        <taxon>Bdellovibrionota</taxon>
        <taxon>Bacteriovoracia</taxon>
        <taxon>Bacteriovoracales</taxon>
        <taxon>Bacteriovoracaceae</taxon>
        <taxon>Bacteriovorax</taxon>
    </lineage>
</organism>
<proteinExistence type="predicted"/>
<accession>A0ABU5VPN3</accession>
<comment type="caution">
    <text evidence="2">The sequence shown here is derived from an EMBL/GenBank/DDBJ whole genome shotgun (WGS) entry which is preliminary data.</text>
</comment>
<dbReference type="RefSeq" id="WP_323574491.1">
    <property type="nucleotide sequence ID" value="NZ_JAYGJQ010000001.1"/>
</dbReference>